<reference evidence="11" key="1">
    <citation type="submission" date="2016-02" db="EMBL/GenBank/DDBJ databases">
        <authorList>
            <person name="Holder M.E."/>
            <person name="Ajami N.J."/>
            <person name="Petrosino J.F."/>
        </authorList>
    </citation>
    <scope>NUCLEOTIDE SEQUENCE [LARGE SCALE GENOMIC DNA]</scope>
    <source>
        <strain evidence="11">CCUG 45958</strain>
    </source>
</reference>
<keyword evidence="3 7" id="KW-0812">Transmembrane</keyword>
<organism evidence="10 11">
    <name type="scientific">Desulfovibrio fairfieldensis</name>
    <dbReference type="NCBI Taxonomy" id="44742"/>
    <lineage>
        <taxon>Bacteria</taxon>
        <taxon>Pseudomonadati</taxon>
        <taxon>Thermodesulfobacteriota</taxon>
        <taxon>Desulfovibrionia</taxon>
        <taxon>Desulfovibrionales</taxon>
        <taxon>Desulfovibrionaceae</taxon>
        <taxon>Desulfovibrio</taxon>
    </lineage>
</organism>
<dbReference type="Proteomes" id="UP000069241">
    <property type="component" value="Chromosome"/>
</dbReference>
<proteinExistence type="predicted"/>
<keyword evidence="11" id="KW-1185">Reference proteome</keyword>
<feature type="transmembrane region" description="Helical" evidence="7">
    <location>
        <begin position="174"/>
        <end position="196"/>
    </location>
</feature>
<keyword evidence="4" id="KW-0677">Repeat</keyword>
<feature type="transmembrane region" description="Helical" evidence="7">
    <location>
        <begin position="57"/>
        <end position="76"/>
    </location>
</feature>
<evidence type="ECO:0000256" key="6">
    <source>
        <dbReference type="ARBA" id="ARBA00023136"/>
    </source>
</evidence>
<keyword evidence="8" id="KW-0732">Signal</keyword>
<feature type="transmembrane region" description="Helical" evidence="7">
    <location>
        <begin position="88"/>
        <end position="107"/>
    </location>
</feature>
<dbReference type="InterPro" id="IPR004680">
    <property type="entry name" value="Cit_transptr-like_dom"/>
</dbReference>
<feature type="transmembrane region" description="Helical" evidence="7">
    <location>
        <begin position="358"/>
        <end position="377"/>
    </location>
</feature>
<feature type="transmembrane region" description="Helical" evidence="7">
    <location>
        <begin position="302"/>
        <end position="321"/>
    </location>
</feature>
<evidence type="ECO:0000259" key="9">
    <source>
        <dbReference type="Pfam" id="PF03600"/>
    </source>
</evidence>
<dbReference type="GO" id="GO:0005886">
    <property type="term" value="C:plasma membrane"/>
    <property type="evidence" value="ECO:0007669"/>
    <property type="project" value="TreeGrafter"/>
</dbReference>
<dbReference type="GO" id="GO:0055085">
    <property type="term" value="P:transmembrane transport"/>
    <property type="evidence" value="ECO:0007669"/>
    <property type="project" value="InterPro"/>
</dbReference>
<name>A0A0X8JLU0_9BACT</name>
<gene>
    <name evidence="10" type="ORF">AXF13_13540</name>
</gene>
<feature type="transmembrane region" description="Helical" evidence="7">
    <location>
        <begin position="32"/>
        <end position="50"/>
    </location>
</feature>
<protein>
    <recommendedName>
        <fullName evidence="9">Citrate transporter-like domain-containing protein</fullName>
    </recommendedName>
</protein>
<dbReference type="KEGG" id="dfi:AXF13_13540"/>
<dbReference type="InterPro" id="IPR051679">
    <property type="entry name" value="DASS-Related_Transporters"/>
</dbReference>
<dbReference type="PANTHER" id="PTHR43652">
    <property type="entry name" value="BASIC AMINO ACID ANTIPORTER YFCC-RELATED"/>
    <property type="match status" value="1"/>
</dbReference>
<evidence type="ECO:0000313" key="11">
    <source>
        <dbReference type="Proteomes" id="UP000069241"/>
    </source>
</evidence>
<evidence type="ECO:0000256" key="8">
    <source>
        <dbReference type="SAM" id="SignalP"/>
    </source>
</evidence>
<evidence type="ECO:0000256" key="1">
    <source>
        <dbReference type="ARBA" id="ARBA00004141"/>
    </source>
</evidence>
<dbReference type="AlphaFoldDB" id="A0A0X8JLU0"/>
<keyword evidence="6 7" id="KW-0472">Membrane</keyword>
<feature type="transmembrane region" description="Helical" evidence="7">
    <location>
        <begin position="383"/>
        <end position="403"/>
    </location>
</feature>
<keyword evidence="5 7" id="KW-1133">Transmembrane helix</keyword>
<evidence type="ECO:0000256" key="3">
    <source>
        <dbReference type="ARBA" id="ARBA00022692"/>
    </source>
</evidence>
<dbReference type="EMBL" id="CP014229">
    <property type="protein sequence ID" value="AMD91061.1"/>
    <property type="molecule type" value="Genomic_DNA"/>
</dbReference>
<feature type="transmembrane region" description="Helical" evidence="7">
    <location>
        <begin position="424"/>
        <end position="444"/>
    </location>
</feature>
<keyword evidence="2" id="KW-0813">Transport</keyword>
<feature type="signal peptide" evidence="8">
    <location>
        <begin position="1"/>
        <end position="22"/>
    </location>
</feature>
<dbReference type="PANTHER" id="PTHR43652:SF2">
    <property type="entry name" value="BASIC AMINO ACID ANTIPORTER YFCC-RELATED"/>
    <property type="match status" value="1"/>
</dbReference>
<feature type="transmembrane region" description="Helical" evidence="7">
    <location>
        <begin position="262"/>
        <end position="290"/>
    </location>
</feature>
<evidence type="ECO:0000256" key="5">
    <source>
        <dbReference type="ARBA" id="ARBA00022989"/>
    </source>
</evidence>
<dbReference type="CDD" id="cd01115">
    <property type="entry name" value="SLC13_permease"/>
    <property type="match status" value="1"/>
</dbReference>
<feature type="transmembrane region" description="Helical" evidence="7">
    <location>
        <begin position="128"/>
        <end position="154"/>
    </location>
</feature>
<dbReference type="STRING" id="44742.AXF13_13540"/>
<dbReference type="Pfam" id="PF03600">
    <property type="entry name" value="CitMHS"/>
    <property type="match status" value="1"/>
</dbReference>
<dbReference type="RefSeq" id="WP_062254025.1">
    <property type="nucleotide sequence ID" value="NZ_CP014229.1"/>
</dbReference>
<feature type="transmembrane region" description="Helical" evidence="7">
    <location>
        <begin position="208"/>
        <end position="229"/>
    </location>
</feature>
<evidence type="ECO:0000313" key="10">
    <source>
        <dbReference type="EMBL" id="AMD91061.1"/>
    </source>
</evidence>
<sequence length="448" mass="48198">MEKCFLFLLVLCVSLLPETACAASAPPPQTINMPHVYIVFGVLLVAAVLFFTEWIPLAVTSILVPCALSTLGVITVKEAWISFGDTSILTIVGLFMLGEATFATGFAQRVATVIISKAGASETRLLVFAILLIAFMSAFLNNAGVTAITLPMLISIARKAHLSPSRILLPTAYAASFGGCISLVGQAPSMVANGILAKMAPEYGQFAFFEFAWYGLPLTLIGAVLFALFPRFLVPPAREDVAELKEIEIPDGGVHMWIAGGIYFLVIICMATGLVPLTSAAMLGAMLCILTRCMTLKQAQAGIDWTTVWLFAGMLSMSFAMNKSGAATLIAHFVVSYISDPLFLFCTLMAVTGILTNIMSNTATTAIMVPLVIPIALEMNLSPLPFVMGIAMNAAACFMTPIATPSNTLVLRPGNYTFFDYVRYGFFWQVIAYALSLLIIPRVWPFMP</sequence>
<comment type="subcellular location">
    <subcellularLocation>
        <location evidence="1">Membrane</location>
        <topology evidence="1">Multi-pass membrane protein</topology>
    </subcellularLocation>
</comment>
<feature type="chain" id="PRO_5007067529" description="Citrate transporter-like domain-containing protein" evidence="8">
    <location>
        <begin position="23"/>
        <end position="448"/>
    </location>
</feature>
<evidence type="ECO:0000256" key="4">
    <source>
        <dbReference type="ARBA" id="ARBA00022737"/>
    </source>
</evidence>
<accession>A0A0X8JLU0</accession>
<feature type="transmembrane region" description="Helical" evidence="7">
    <location>
        <begin position="327"/>
        <end position="351"/>
    </location>
</feature>
<feature type="domain" description="Citrate transporter-like" evidence="9">
    <location>
        <begin position="48"/>
        <end position="371"/>
    </location>
</feature>
<evidence type="ECO:0000256" key="7">
    <source>
        <dbReference type="SAM" id="Phobius"/>
    </source>
</evidence>
<evidence type="ECO:0000256" key="2">
    <source>
        <dbReference type="ARBA" id="ARBA00022448"/>
    </source>
</evidence>